<keyword evidence="5 7" id="KW-1133">Transmembrane helix</keyword>
<name>A0A314Z3R4_PRUYE</name>
<evidence type="ECO:0000256" key="3">
    <source>
        <dbReference type="ARBA" id="ARBA00022692"/>
    </source>
</evidence>
<dbReference type="Pfam" id="PF01105">
    <property type="entry name" value="EMP24_GP25L"/>
    <property type="match status" value="1"/>
</dbReference>
<dbReference type="InterPro" id="IPR015720">
    <property type="entry name" value="Emp24-like"/>
</dbReference>
<evidence type="ECO:0000256" key="1">
    <source>
        <dbReference type="ARBA" id="ARBA00004479"/>
    </source>
</evidence>
<dbReference type="Proteomes" id="UP000250321">
    <property type="component" value="Unassembled WGS sequence"/>
</dbReference>
<dbReference type="EMBL" id="PJQY01000380">
    <property type="protein sequence ID" value="PQQ11818.1"/>
    <property type="molecule type" value="Genomic_DNA"/>
</dbReference>
<evidence type="ECO:0000256" key="5">
    <source>
        <dbReference type="ARBA" id="ARBA00022989"/>
    </source>
</evidence>
<evidence type="ECO:0000256" key="6">
    <source>
        <dbReference type="ARBA" id="ARBA00023136"/>
    </source>
</evidence>
<evidence type="ECO:0000313" key="11">
    <source>
        <dbReference type="Proteomes" id="UP000250321"/>
    </source>
</evidence>
<comment type="subcellular location">
    <subcellularLocation>
        <location evidence="1">Membrane</location>
        <topology evidence="1">Single-pass type I membrane protein</topology>
    </subcellularLocation>
</comment>
<comment type="caution">
    <text evidence="10">The sequence shown here is derived from an EMBL/GenBank/DDBJ whole genome shotgun (WGS) entry which is preliminary data.</text>
</comment>
<comment type="similarity">
    <text evidence="2">Belongs to the EMP24/GP25L family.</text>
</comment>
<dbReference type="OrthoDB" id="759142at2759"/>
<evidence type="ECO:0000256" key="2">
    <source>
        <dbReference type="ARBA" id="ARBA00007104"/>
    </source>
</evidence>
<dbReference type="STRING" id="2094558.A0A314Z3R4"/>
<evidence type="ECO:0000256" key="7">
    <source>
        <dbReference type="SAM" id="Phobius"/>
    </source>
</evidence>
<gene>
    <name evidence="10" type="ORF">Pyn_08237</name>
</gene>
<feature type="domain" description="GOLD" evidence="9">
    <location>
        <begin position="14"/>
        <end position="83"/>
    </location>
</feature>
<feature type="chain" id="PRO_5016451817" evidence="8">
    <location>
        <begin position="18"/>
        <end position="89"/>
    </location>
</feature>
<dbReference type="InterPro" id="IPR009038">
    <property type="entry name" value="GOLD_dom"/>
</dbReference>
<reference evidence="10 11" key="1">
    <citation type="submission" date="2018-02" db="EMBL/GenBank/DDBJ databases">
        <title>Draft genome of wild Prunus yedoensis var. nudiflora.</title>
        <authorList>
            <person name="Baek S."/>
            <person name="Kim J.-H."/>
            <person name="Choi K."/>
            <person name="Kim G.-B."/>
            <person name="Cho A."/>
            <person name="Jang H."/>
            <person name="Shin C.-H."/>
            <person name="Yu H.-J."/>
            <person name="Mun J.-H."/>
        </authorList>
    </citation>
    <scope>NUCLEOTIDE SEQUENCE [LARGE SCALE GENOMIC DNA]</scope>
    <source>
        <strain evidence="11">cv. Jeju island</strain>
        <tissue evidence="10">Leaf</tissue>
    </source>
</reference>
<keyword evidence="3 7" id="KW-0812">Transmembrane</keyword>
<sequence>MQQCLIFCTVLVIQLHGLELELRKLEGAVEAIHENLLYLKGRESDMRDVSERTNARWHGSVCVSLAVCIIVSTLQLWHLKSFFLKKKLI</sequence>
<dbReference type="GO" id="GO:0016020">
    <property type="term" value="C:membrane"/>
    <property type="evidence" value="ECO:0007669"/>
    <property type="project" value="UniProtKB-SubCell"/>
</dbReference>
<feature type="signal peptide" evidence="8">
    <location>
        <begin position="1"/>
        <end position="17"/>
    </location>
</feature>
<dbReference type="AlphaFoldDB" id="A0A314Z3R4"/>
<organism evidence="10 11">
    <name type="scientific">Prunus yedoensis var. nudiflora</name>
    <dbReference type="NCBI Taxonomy" id="2094558"/>
    <lineage>
        <taxon>Eukaryota</taxon>
        <taxon>Viridiplantae</taxon>
        <taxon>Streptophyta</taxon>
        <taxon>Embryophyta</taxon>
        <taxon>Tracheophyta</taxon>
        <taxon>Spermatophyta</taxon>
        <taxon>Magnoliopsida</taxon>
        <taxon>eudicotyledons</taxon>
        <taxon>Gunneridae</taxon>
        <taxon>Pentapetalae</taxon>
        <taxon>rosids</taxon>
        <taxon>fabids</taxon>
        <taxon>Rosales</taxon>
        <taxon>Rosaceae</taxon>
        <taxon>Amygdaloideae</taxon>
        <taxon>Amygdaleae</taxon>
        <taxon>Prunus</taxon>
    </lineage>
</organism>
<proteinExistence type="inferred from homology"/>
<keyword evidence="11" id="KW-1185">Reference proteome</keyword>
<feature type="transmembrane region" description="Helical" evidence="7">
    <location>
        <begin position="57"/>
        <end position="77"/>
    </location>
</feature>
<keyword evidence="4 8" id="KW-0732">Signal</keyword>
<evidence type="ECO:0000256" key="8">
    <source>
        <dbReference type="SAM" id="SignalP"/>
    </source>
</evidence>
<evidence type="ECO:0000259" key="9">
    <source>
        <dbReference type="Pfam" id="PF01105"/>
    </source>
</evidence>
<keyword evidence="6 7" id="KW-0472">Membrane</keyword>
<dbReference type="PANTHER" id="PTHR22811">
    <property type="entry name" value="TRANSMEMBRANE EMP24 DOMAIN-CONTAINING PROTEIN"/>
    <property type="match status" value="1"/>
</dbReference>
<accession>A0A314Z3R4</accession>
<evidence type="ECO:0000313" key="10">
    <source>
        <dbReference type="EMBL" id="PQQ11818.1"/>
    </source>
</evidence>
<evidence type="ECO:0000256" key="4">
    <source>
        <dbReference type="ARBA" id="ARBA00022729"/>
    </source>
</evidence>
<protein>
    <submittedName>
        <fullName evidence="10">Transmembrane emp24 domain-containing protein p24delta3</fullName>
    </submittedName>
</protein>